<evidence type="ECO:0000259" key="3">
    <source>
        <dbReference type="Pfam" id="PF02737"/>
    </source>
</evidence>
<dbReference type="InterPro" id="IPR006176">
    <property type="entry name" value="3-OHacyl-CoA_DH_NAD-bd"/>
</dbReference>
<dbReference type="EMBL" id="JBAFUR010000010">
    <property type="protein sequence ID" value="MFG1255291.1"/>
    <property type="molecule type" value="Genomic_DNA"/>
</dbReference>
<dbReference type="PANTHER" id="PTHR48075:SF5">
    <property type="entry name" value="3-HYDROXYBUTYRYL-COA DEHYDROGENASE"/>
    <property type="match status" value="1"/>
</dbReference>
<sequence>MAWEWSAAAVAGAGTMGAGIAITIARSGLNTFVFDESPDALDRAKRQVEAFFESSVRKGKLDAAAAAAATARLSYVKDVSALAEADVVVEAIYEELAAKQRLLSTLNAVCRDDTLFLTNTSTLSITELAAGSGRPDRVVGAHYCLPAQLMRLVEMSTAIQTSAASWDQAWAFQRATGQHPVETKDRPGFVLNFFCVPYHNDVIRMVEAGVAEPADIDKAVKAAMGFAMGPCELIDLIGLDTQLRASEAFFSVTNNPRTFPPPLLRRMVAAGQLGRKTRRGFFDYGSDALFGA</sequence>
<dbReference type="SUPFAM" id="SSF51735">
    <property type="entry name" value="NAD(P)-binding Rossmann-fold domains"/>
    <property type="match status" value="1"/>
</dbReference>
<protein>
    <submittedName>
        <fullName evidence="4">3-hydroxyacyl-CoA dehydrogenase family protein</fullName>
    </submittedName>
</protein>
<dbReference type="InterPro" id="IPR013328">
    <property type="entry name" value="6PGD_dom2"/>
</dbReference>
<name>A0ABW6ZQT3_9HYPH</name>
<evidence type="ECO:0000313" key="4">
    <source>
        <dbReference type="EMBL" id="MFG1255291.1"/>
    </source>
</evidence>
<feature type="domain" description="3-hydroxyacyl-CoA dehydrogenase C-terminal" evidence="2">
    <location>
        <begin position="188"/>
        <end position="284"/>
    </location>
</feature>
<dbReference type="InterPro" id="IPR036291">
    <property type="entry name" value="NAD(P)-bd_dom_sf"/>
</dbReference>
<evidence type="ECO:0000259" key="2">
    <source>
        <dbReference type="Pfam" id="PF00725"/>
    </source>
</evidence>
<comment type="caution">
    <text evidence="4">The sequence shown here is derived from an EMBL/GenBank/DDBJ whole genome shotgun (WGS) entry which is preliminary data.</text>
</comment>
<dbReference type="Gene3D" id="1.10.1040.10">
    <property type="entry name" value="N-(1-d-carboxylethyl)-l-norvaline Dehydrogenase, domain 2"/>
    <property type="match status" value="1"/>
</dbReference>
<evidence type="ECO:0000313" key="5">
    <source>
        <dbReference type="Proteomes" id="UP001604043"/>
    </source>
</evidence>
<dbReference type="Gene3D" id="3.40.50.720">
    <property type="entry name" value="NAD(P)-binding Rossmann-like Domain"/>
    <property type="match status" value="1"/>
</dbReference>
<keyword evidence="1" id="KW-0560">Oxidoreductase</keyword>
<proteinExistence type="predicted"/>
<accession>A0ABW6ZQT3</accession>
<dbReference type="InterPro" id="IPR006108">
    <property type="entry name" value="3HC_DH_C"/>
</dbReference>
<evidence type="ECO:0000256" key="1">
    <source>
        <dbReference type="ARBA" id="ARBA00023002"/>
    </source>
</evidence>
<dbReference type="PIRSF" id="PIRSF000105">
    <property type="entry name" value="HCDH"/>
    <property type="match status" value="1"/>
</dbReference>
<feature type="domain" description="3-hydroxyacyl-CoA dehydrogenase NAD binding" evidence="3">
    <location>
        <begin position="8"/>
        <end position="185"/>
    </location>
</feature>
<organism evidence="4 5">
    <name type="scientific">Xanthobacter aminoxidans</name>
    <dbReference type="NCBI Taxonomy" id="186280"/>
    <lineage>
        <taxon>Bacteria</taxon>
        <taxon>Pseudomonadati</taxon>
        <taxon>Pseudomonadota</taxon>
        <taxon>Alphaproteobacteria</taxon>
        <taxon>Hyphomicrobiales</taxon>
        <taxon>Xanthobacteraceae</taxon>
        <taxon>Xanthobacter</taxon>
    </lineage>
</organism>
<dbReference type="SUPFAM" id="SSF48179">
    <property type="entry name" value="6-phosphogluconate dehydrogenase C-terminal domain-like"/>
    <property type="match status" value="1"/>
</dbReference>
<dbReference type="Pfam" id="PF02737">
    <property type="entry name" value="3HCDH_N"/>
    <property type="match status" value="1"/>
</dbReference>
<dbReference type="Pfam" id="PF00725">
    <property type="entry name" value="3HCDH"/>
    <property type="match status" value="1"/>
</dbReference>
<dbReference type="InterPro" id="IPR008927">
    <property type="entry name" value="6-PGluconate_DH-like_C_sf"/>
</dbReference>
<keyword evidence="5" id="KW-1185">Reference proteome</keyword>
<dbReference type="RefSeq" id="WP_029557351.1">
    <property type="nucleotide sequence ID" value="NZ_JBAFUR010000010.1"/>
</dbReference>
<gene>
    <name evidence="4" type="ORF">V5F30_23980</name>
</gene>
<dbReference type="PANTHER" id="PTHR48075">
    <property type="entry name" value="3-HYDROXYACYL-COA DEHYDROGENASE FAMILY PROTEIN"/>
    <property type="match status" value="1"/>
</dbReference>
<reference evidence="4 5" key="1">
    <citation type="submission" date="2024-02" db="EMBL/GenBank/DDBJ databases">
        <title>Expansion and revision of Xanthobacter and proposal of Roseixanthobacter gen. nov.</title>
        <authorList>
            <person name="Soltysiak M.P.M."/>
            <person name="Jalihal A."/>
            <person name="Ory A."/>
            <person name="Chrisophersen C."/>
            <person name="Lee A.D."/>
            <person name="Boulton J."/>
            <person name="Springer M."/>
        </authorList>
    </citation>
    <scope>NUCLEOTIDE SEQUENCE [LARGE SCALE GENOMIC DNA]</scope>
    <source>
        <strain evidence="4 5">CB5</strain>
    </source>
</reference>
<dbReference type="InterPro" id="IPR022694">
    <property type="entry name" value="3-OHacyl-CoA_DH"/>
</dbReference>
<dbReference type="Proteomes" id="UP001604043">
    <property type="component" value="Unassembled WGS sequence"/>
</dbReference>